<protein>
    <submittedName>
        <fullName evidence="6">Acid protease</fullName>
    </submittedName>
</protein>
<organism evidence="6 7">
    <name type="scientific">Trametes coccinea (strain BRFM310)</name>
    <name type="common">Pycnoporus coccineus</name>
    <dbReference type="NCBI Taxonomy" id="1353009"/>
    <lineage>
        <taxon>Eukaryota</taxon>
        <taxon>Fungi</taxon>
        <taxon>Dikarya</taxon>
        <taxon>Basidiomycota</taxon>
        <taxon>Agaricomycotina</taxon>
        <taxon>Agaricomycetes</taxon>
        <taxon>Polyporales</taxon>
        <taxon>Polyporaceae</taxon>
        <taxon>Trametes</taxon>
    </lineage>
</organism>
<sequence length="467" mass="49114">MPPDLFDTGYNSSTQYADGHVSNGKIVLANVTLGSYTVHNQAIMVAPGKSPLPSEINGLIGLSMTTAADIHDALVNSSYATNGEVLLGNIFSHMPDQPNYFTFLMDRGEVGVTDGGVLTISELVTEYAAVTSAPKLAVMGPFGWTVLMDGMDVNGEHVVADTELNSSLAEEVFGLAVPKGKTVATIDSGTSFITGPQAFVDAAYKNVPGAFLTNDTNGAGLGYSVPCDTKLNLTFYFAGQPYPMHPIDAIVVNLTETGVANCVGALTVNPNPNGALTDWLIGDSFMRNIYTLYDYGNQTDPKDGLPYIQMLSILDPNAAWAETDVLMLKRLVAYERFFTSTYASPTTQLSYTGLTSSIAVTSADNKQTFAPFSTATSAGAAPTGFHKISCAVAEDAAVASSSGGRDVDVDGLTRNSYIVIGLLAAVLILLIALAALAIRTSKANKGYRAIPAMTGGAPPRFVDPYES</sequence>
<evidence type="ECO:0000313" key="7">
    <source>
        <dbReference type="Proteomes" id="UP000193067"/>
    </source>
</evidence>
<dbReference type="PROSITE" id="PS00141">
    <property type="entry name" value="ASP_PROTEASE"/>
    <property type="match status" value="1"/>
</dbReference>
<keyword evidence="7" id="KW-1185">Reference proteome</keyword>
<dbReference type="OrthoDB" id="2728880at2759"/>
<dbReference type="EMBL" id="KZ084101">
    <property type="protein sequence ID" value="OSD03309.1"/>
    <property type="molecule type" value="Genomic_DNA"/>
</dbReference>
<dbReference type="InterPro" id="IPR021109">
    <property type="entry name" value="Peptidase_aspartic_dom_sf"/>
</dbReference>
<dbReference type="InterPro" id="IPR001969">
    <property type="entry name" value="Aspartic_peptidase_AS"/>
</dbReference>
<dbReference type="AlphaFoldDB" id="A0A1Y2IQA9"/>
<gene>
    <name evidence="6" type="ORF">PYCCODRAFT_260669</name>
</gene>
<keyword evidence="2 3" id="KW-0064">Aspartyl protease</keyword>
<keyword evidence="4" id="KW-0472">Membrane</keyword>
<proteinExistence type="inferred from homology"/>
<reference evidence="6 7" key="1">
    <citation type="journal article" date="2015" name="Biotechnol. Biofuels">
        <title>Enhanced degradation of softwood versus hardwood by the white-rot fungus Pycnoporus coccineus.</title>
        <authorList>
            <person name="Couturier M."/>
            <person name="Navarro D."/>
            <person name="Chevret D."/>
            <person name="Henrissat B."/>
            <person name="Piumi F."/>
            <person name="Ruiz-Duenas F.J."/>
            <person name="Martinez A.T."/>
            <person name="Grigoriev I.V."/>
            <person name="Riley R."/>
            <person name="Lipzen A."/>
            <person name="Berrin J.G."/>
            <person name="Master E.R."/>
            <person name="Rosso M.N."/>
        </authorList>
    </citation>
    <scope>NUCLEOTIDE SEQUENCE [LARGE SCALE GENOMIC DNA]</scope>
    <source>
        <strain evidence="6 7">BRFM310</strain>
    </source>
</reference>
<dbReference type="SUPFAM" id="SSF50630">
    <property type="entry name" value="Acid proteases"/>
    <property type="match status" value="1"/>
</dbReference>
<dbReference type="PROSITE" id="PS51767">
    <property type="entry name" value="PEPTIDASE_A1"/>
    <property type="match status" value="1"/>
</dbReference>
<keyword evidence="4" id="KW-1133">Transmembrane helix</keyword>
<dbReference type="GO" id="GO:0006508">
    <property type="term" value="P:proteolysis"/>
    <property type="evidence" value="ECO:0007669"/>
    <property type="project" value="UniProtKB-KW"/>
</dbReference>
<dbReference type="Pfam" id="PF00026">
    <property type="entry name" value="Asp"/>
    <property type="match status" value="1"/>
</dbReference>
<dbReference type="CDD" id="cd05471">
    <property type="entry name" value="pepsin_like"/>
    <property type="match status" value="1"/>
</dbReference>
<dbReference type="InterPro" id="IPR034164">
    <property type="entry name" value="Pepsin-like_dom"/>
</dbReference>
<dbReference type="InterPro" id="IPR033121">
    <property type="entry name" value="PEPTIDASE_A1"/>
</dbReference>
<name>A0A1Y2IQA9_TRAC3</name>
<evidence type="ECO:0000256" key="2">
    <source>
        <dbReference type="ARBA" id="ARBA00022750"/>
    </source>
</evidence>
<dbReference type="PANTHER" id="PTHR47966">
    <property type="entry name" value="BETA-SITE APP-CLEAVING ENZYME, ISOFORM A-RELATED"/>
    <property type="match status" value="1"/>
</dbReference>
<evidence type="ECO:0000313" key="6">
    <source>
        <dbReference type="EMBL" id="OSD03309.1"/>
    </source>
</evidence>
<dbReference type="Gene3D" id="2.40.70.10">
    <property type="entry name" value="Acid Proteases"/>
    <property type="match status" value="2"/>
</dbReference>
<comment type="similarity">
    <text evidence="1 3">Belongs to the peptidase A1 family.</text>
</comment>
<feature type="domain" description="Peptidase A1" evidence="5">
    <location>
        <begin position="1"/>
        <end position="306"/>
    </location>
</feature>
<dbReference type="PRINTS" id="PR00792">
    <property type="entry name" value="PEPSIN"/>
</dbReference>
<keyword evidence="4" id="KW-0812">Transmembrane</keyword>
<dbReference type="STRING" id="1353009.A0A1Y2IQA9"/>
<evidence type="ECO:0000256" key="3">
    <source>
        <dbReference type="RuleBase" id="RU000454"/>
    </source>
</evidence>
<dbReference type="PANTHER" id="PTHR47966:SF51">
    <property type="entry name" value="BETA-SITE APP-CLEAVING ENZYME, ISOFORM A-RELATED"/>
    <property type="match status" value="1"/>
</dbReference>
<evidence type="ECO:0000259" key="5">
    <source>
        <dbReference type="PROSITE" id="PS51767"/>
    </source>
</evidence>
<feature type="transmembrane region" description="Helical" evidence="4">
    <location>
        <begin position="417"/>
        <end position="438"/>
    </location>
</feature>
<accession>A0A1Y2IQA9</accession>
<evidence type="ECO:0000256" key="4">
    <source>
        <dbReference type="SAM" id="Phobius"/>
    </source>
</evidence>
<dbReference type="GO" id="GO:0004190">
    <property type="term" value="F:aspartic-type endopeptidase activity"/>
    <property type="evidence" value="ECO:0007669"/>
    <property type="project" value="UniProtKB-KW"/>
</dbReference>
<keyword evidence="3" id="KW-0378">Hydrolase</keyword>
<evidence type="ECO:0000256" key="1">
    <source>
        <dbReference type="ARBA" id="ARBA00007447"/>
    </source>
</evidence>
<dbReference type="InterPro" id="IPR001461">
    <property type="entry name" value="Aspartic_peptidase_A1"/>
</dbReference>
<keyword evidence="3 6" id="KW-0645">Protease</keyword>
<dbReference type="Proteomes" id="UP000193067">
    <property type="component" value="Unassembled WGS sequence"/>
</dbReference>